<dbReference type="AlphaFoldDB" id="A0A0H2RPI2"/>
<dbReference type="InParanoid" id="A0A0H2RPI2"/>
<feature type="compositionally biased region" description="Low complexity" evidence="1">
    <location>
        <begin position="724"/>
        <end position="735"/>
    </location>
</feature>
<sequence length="767" mass="87050">MPPPPPKAFINPLIPELIESLLPVKPQQIIDDTNLRRGDQWVKWPGRVDKFHNASGLDVFISGIAEAARRIAPTSVSLKRGRQWTCGFRDKIVINEEEEVKLSGLVLLDSHIHAKDATWKDVMSVMNIVDKEGRYDTELDGLIAQCAEHIFDAQPGRRFVPVFLVAEDDLSIYVFDRTGPMQYMDAVNVHKEPKEFLIAILGTLLLDRRELGYDPTLYHKDEWGVEGTFMKVDGVEYEVTDIYHEGRMHGRGTVCWKGVSQVDGSVVVIKDQWTDISTKNKEVDILEHLNKGEESSVCAPDGVRVIPKLIASEVVTIKAPALVKTQEDGEDVPTTKSESEVQFVNVRDTTALLRKPDDEKRGVLAHWRMVMTPFASKVQEFPSLTGIITILKDIVHAIRILHSKGVMHHDISHYNMMWYYHEGAVRGLLVDYDGAVSSDTNFESDWGTLRFVSLNILTKSPAYPHCYCEDLESLFYVMCYLFTVFDGPYNTRAKRPPGLVDVTEWGGDEGATLSDIYSYKWNSVIKCEERVFSKFAPYFEGLKDCMRRLHRLVFGPNNYFPATSAQEKKYRTRAERLVDRYGKRAGKSEQEVEDVEQEINDRLRIWDRPSDVVFKSFLRVFDDTLEELGRREVANGESVEVEESPKLKKLVKTQVAPANTEIQGGNLNMTKAKAKPFPQAPMQVCRNVPVALAQNTRKRRASSENENENENEELERGRCKRVKPLAAPLQPSAAANVSMADMGKEMKEHYDSKERDENNVAHKPTAS</sequence>
<dbReference type="Pfam" id="PF17667">
    <property type="entry name" value="Pkinase_fungal"/>
    <property type="match status" value="1"/>
</dbReference>
<accession>A0A0H2RPI2</accession>
<protein>
    <recommendedName>
        <fullName evidence="2">Fungal-type protein kinase domain-containing protein</fullName>
    </recommendedName>
</protein>
<dbReference type="Proteomes" id="UP000053477">
    <property type="component" value="Unassembled WGS sequence"/>
</dbReference>
<gene>
    <name evidence="3" type="ORF">SCHPADRAFT_1002165</name>
</gene>
<organism evidence="3 4">
    <name type="scientific">Schizopora paradoxa</name>
    <dbReference type="NCBI Taxonomy" id="27342"/>
    <lineage>
        <taxon>Eukaryota</taxon>
        <taxon>Fungi</taxon>
        <taxon>Dikarya</taxon>
        <taxon>Basidiomycota</taxon>
        <taxon>Agaricomycotina</taxon>
        <taxon>Agaricomycetes</taxon>
        <taxon>Hymenochaetales</taxon>
        <taxon>Schizoporaceae</taxon>
        <taxon>Schizopora</taxon>
    </lineage>
</organism>
<evidence type="ECO:0000313" key="4">
    <source>
        <dbReference type="Proteomes" id="UP000053477"/>
    </source>
</evidence>
<dbReference type="PANTHER" id="PTHR38248:SF2">
    <property type="entry name" value="FUNK1 11"/>
    <property type="match status" value="1"/>
</dbReference>
<dbReference type="InterPro" id="IPR011009">
    <property type="entry name" value="Kinase-like_dom_sf"/>
</dbReference>
<feature type="compositionally biased region" description="Basic and acidic residues" evidence="1">
    <location>
        <begin position="742"/>
        <end position="760"/>
    </location>
</feature>
<evidence type="ECO:0000259" key="2">
    <source>
        <dbReference type="Pfam" id="PF17667"/>
    </source>
</evidence>
<dbReference type="OrthoDB" id="5584477at2759"/>
<feature type="domain" description="Fungal-type protein kinase" evidence="2">
    <location>
        <begin position="113"/>
        <end position="481"/>
    </location>
</feature>
<evidence type="ECO:0000313" key="3">
    <source>
        <dbReference type="EMBL" id="KLO06721.1"/>
    </source>
</evidence>
<dbReference type="PANTHER" id="PTHR38248">
    <property type="entry name" value="FUNK1 6"/>
    <property type="match status" value="1"/>
</dbReference>
<dbReference type="Gene3D" id="1.10.510.10">
    <property type="entry name" value="Transferase(Phosphotransferase) domain 1"/>
    <property type="match status" value="1"/>
</dbReference>
<dbReference type="EMBL" id="KQ086185">
    <property type="protein sequence ID" value="KLO06721.1"/>
    <property type="molecule type" value="Genomic_DNA"/>
</dbReference>
<dbReference type="InterPro" id="IPR040976">
    <property type="entry name" value="Pkinase_fungal"/>
</dbReference>
<keyword evidence="4" id="KW-1185">Reference proteome</keyword>
<dbReference type="STRING" id="27342.A0A0H2RPI2"/>
<name>A0A0H2RPI2_9AGAM</name>
<dbReference type="SUPFAM" id="SSF56112">
    <property type="entry name" value="Protein kinase-like (PK-like)"/>
    <property type="match status" value="1"/>
</dbReference>
<feature type="region of interest" description="Disordered" evidence="1">
    <location>
        <begin position="695"/>
        <end position="767"/>
    </location>
</feature>
<evidence type="ECO:0000256" key="1">
    <source>
        <dbReference type="SAM" id="MobiDB-lite"/>
    </source>
</evidence>
<proteinExistence type="predicted"/>
<reference evidence="3 4" key="1">
    <citation type="submission" date="2015-04" db="EMBL/GenBank/DDBJ databases">
        <title>Complete genome sequence of Schizopora paradoxa KUC8140, a cosmopolitan wood degrader in East Asia.</title>
        <authorList>
            <consortium name="DOE Joint Genome Institute"/>
            <person name="Min B."/>
            <person name="Park H."/>
            <person name="Jang Y."/>
            <person name="Kim J.-J."/>
            <person name="Kim K.H."/>
            <person name="Pangilinan J."/>
            <person name="Lipzen A."/>
            <person name="Riley R."/>
            <person name="Grigoriev I.V."/>
            <person name="Spatafora J.W."/>
            <person name="Choi I.-G."/>
        </authorList>
    </citation>
    <scope>NUCLEOTIDE SEQUENCE [LARGE SCALE GENOMIC DNA]</scope>
    <source>
        <strain evidence="3 4">KUC8140</strain>
    </source>
</reference>